<feature type="transmembrane region" description="Helical" evidence="9">
    <location>
        <begin position="141"/>
        <end position="163"/>
    </location>
</feature>
<keyword evidence="9" id="KW-0472">Membrane</keyword>
<evidence type="ECO:0000256" key="7">
    <source>
        <dbReference type="ARBA" id="ARBA00022840"/>
    </source>
</evidence>
<evidence type="ECO:0000256" key="9">
    <source>
        <dbReference type="SAM" id="Phobius"/>
    </source>
</evidence>
<comment type="caution">
    <text evidence="11">The sequence shown here is derived from an EMBL/GenBank/DDBJ whole genome shotgun (WGS) entry which is preliminary data.</text>
</comment>
<keyword evidence="5" id="KW-0547">Nucleotide-binding</keyword>
<keyword evidence="7" id="KW-0067">ATP-binding</keyword>
<dbReference type="InterPro" id="IPR036890">
    <property type="entry name" value="HATPase_C_sf"/>
</dbReference>
<dbReference type="PANTHER" id="PTHR24421">
    <property type="entry name" value="NITRATE/NITRITE SENSOR PROTEIN NARX-RELATED"/>
    <property type="match status" value="1"/>
</dbReference>
<dbReference type="EMBL" id="JAVRFD010000002">
    <property type="protein sequence ID" value="MDT0542219.1"/>
    <property type="molecule type" value="Genomic_DNA"/>
</dbReference>
<keyword evidence="6 11" id="KW-0418">Kinase</keyword>
<evidence type="ECO:0000256" key="6">
    <source>
        <dbReference type="ARBA" id="ARBA00022777"/>
    </source>
</evidence>
<sequence length="397" mass="41648">MRLPTAPQAALIRLRRDAVFGLAGISVQFLALLVLSVPWLVYSDTAMPLLGVLVAVALPIAALAAVSPAFTRMQRRRFKALLGIDIPGPARRGPELRYNLLVAPAVACGGVLAIVLVVVGLAASTVFVWSPLGGRLKFLPTAMAATYVTALGLALLALAYWLIGALARADVRAATALLGPDPATELERRVEDLTERRAGTVDAADAERRRIERDLHDGAQQRLVSMAVNLGLAKATLGDLPEEARKVIDEAHREAKEAIEELNNLVRGLHPAVLDDRGLDAALSGIAARAPLPVRLHVDIPERPAPTVEAVAYFVVSESLANTTKHADATGAEVTVVRTADILRVVIADDGVGGADPARGSGLTGLVGRVGSVDGTFDLSSPRGGPTVITVELPCVL</sequence>
<evidence type="ECO:0000256" key="8">
    <source>
        <dbReference type="ARBA" id="ARBA00023012"/>
    </source>
</evidence>
<dbReference type="SUPFAM" id="SSF55874">
    <property type="entry name" value="ATPase domain of HSP90 chaperone/DNA topoisomerase II/histidine kinase"/>
    <property type="match status" value="1"/>
</dbReference>
<organism evidence="11 12">
    <name type="scientific">Streptomyces lonegramiae</name>
    <dbReference type="NCBI Taxonomy" id="3075524"/>
    <lineage>
        <taxon>Bacteria</taxon>
        <taxon>Bacillati</taxon>
        <taxon>Actinomycetota</taxon>
        <taxon>Actinomycetes</taxon>
        <taxon>Kitasatosporales</taxon>
        <taxon>Streptomycetaceae</taxon>
        <taxon>Streptomyces</taxon>
    </lineage>
</organism>
<dbReference type="GO" id="GO:0016301">
    <property type="term" value="F:kinase activity"/>
    <property type="evidence" value="ECO:0007669"/>
    <property type="project" value="UniProtKB-KW"/>
</dbReference>
<name>A0ABU2X9U0_9ACTN</name>
<accession>A0ABU2X9U0</accession>
<feature type="domain" description="Signal transduction histidine kinase subgroup 3 dimerisation and phosphoacceptor" evidence="10">
    <location>
        <begin position="207"/>
        <end position="274"/>
    </location>
</feature>
<dbReference type="InterPro" id="IPR011712">
    <property type="entry name" value="Sig_transdc_His_kin_sub3_dim/P"/>
</dbReference>
<keyword evidence="4" id="KW-0808">Transferase</keyword>
<feature type="transmembrane region" description="Helical" evidence="9">
    <location>
        <begin position="47"/>
        <end position="70"/>
    </location>
</feature>
<proteinExistence type="predicted"/>
<dbReference type="Gene3D" id="3.30.565.10">
    <property type="entry name" value="Histidine kinase-like ATPase, C-terminal domain"/>
    <property type="match status" value="1"/>
</dbReference>
<dbReference type="EC" id="2.7.13.3" evidence="2"/>
<reference evidence="11" key="1">
    <citation type="submission" date="2024-05" db="EMBL/GenBank/DDBJ databases">
        <title>30 novel species of actinomycetes from the DSMZ collection.</title>
        <authorList>
            <person name="Nouioui I."/>
        </authorList>
    </citation>
    <scope>NUCLEOTIDE SEQUENCE</scope>
    <source>
        <strain evidence="11">DSM 41529</strain>
    </source>
</reference>
<keyword evidence="3" id="KW-0597">Phosphoprotein</keyword>
<dbReference type="PANTHER" id="PTHR24421:SF10">
    <property type="entry name" value="NITRATE_NITRITE SENSOR PROTEIN NARQ"/>
    <property type="match status" value="1"/>
</dbReference>
<keyword evidence="8" id="KW-0902">Two-component regulatory system</keyword>
<comment type="catalytic activity">
    <reaction evidence="1">
        <text>ATP + protein L-histidine = ADP + protein N-phospho-L-histidine.</text>
        <dbReference type="EC" id="2.7.13.3"/>
    </reaction>
</comment>
<evidence type="ECO:0000256" key="4">
    <source>
        <dbReference type="ARBA" id="ARBA00022679"/>
    </source>
</evidence>
<gene>
    <name evidence="11" type="ORF">RND15_05730</name>
</gene>
<protein>
    <recommendedName>
        <fullName evidence="2">histidine kinase</fullName>
        <ecNumber evidence="2">2.7.13.3</ecNumber>
    </recommendedName>
</protein>
<dbReference type="Gene3D" id="1.20.5.1930">
    <property type="match status" value="1"/>
</dbReference>
<dbReference type="Pfam" id="PF07730">
    <property type="entry name" value="HisKA_3"/>
    <property type="match status" value="1"/>
</dbReference>
<evidence type="ECO:0000256" key="5">
    <source>
        <dbReference type="ARBA" id="ARBA00022741"/>
    </source>
</evidence>
<keyword evidence="12" id="KW-1185">Reference proteome</keyword>
<evidence type="ECO:0000256" key="2">
    <source>
        <dbReference type="ARBA" id="ARBA00012438"/>
    </source>
</evidence>
<evidence type="ECO:0000256" key="3">
    <source>
        <dbReference type="ARBA" id="ARBA00022553"/>
    </source>
</evidence>
<evidence type="ECO:0000256" key="1">
    <source>
        <dbReference type="ARBA" id="ARBA00000085"/>
    </source>
</evidence>
<keyword evidence="9" id="KW-0812">Transmembrane</keyword>
<evidence type="ECO:0000313" key="12">
    <source>
        <dbReference type="Proteomes" id="UP001180754"/>
    </source>
</evidence>
<dbReference type="RefSeq" id="WP_311722570.1">
    <property type="nucleotide sequence ID" value="NZ_JAVRFD010000002.1"/>
</dbReference>
<dbReference type="CDD" id="cd16917">
    <property type="entry name" value="HATPase_UhpB-NarQ-NarX-like"/>
    <property type="match status" value="1"/>
</dbReference>
<evidence type="ECO:0000259" key="10">
    <source>
        <dbReference type="Pfam" id="PF07730"/>
    </source>
</evidence>
<evidence type="ECO:0000313" key="11">
    <source>
        <dbReference type="EMBL" id="MDT0542219.1"/>
    </source>
</evidence>
<dbReference type="InterPro" id="IPR050482">
    <property type="entry name" value="Sensor_HK_TwoCompSys"/>
</dbReference>
<feature type="transmembrane region" description="Helical" evidence="9">
    <location>
        <begin position="20"/>
        <end position="41"/>
    </location>
</feature>
<keyword evidence="9" id="KW-1133">Transmembrane helix</keyword>
<feature type="transmembrane region" description="Helical" evidence="9">
    <location>
        <begin position="100"/>
        <end position="129"/>
    </location>
</feature>
<dbReference type="Proteomes" id="UP001180754">
    <property type="component" value="Unassembled WGS sequence"/>
</dbReference>